<organism evidence="3 4">
    <name type="scientific">Gottschalkia purinilytica</name>
    <name type="common">Clostridium purinilyticum</name>
    <dbReference type="NCBI Taxonomy" id="1503"/>
    <lineage>
        <taxon>Bacteria</taxon>
        <taxon>Bacillati</taxon>
        <taxon>Bacillota</taxon>
        <taxon>Tissierellia</taxon>
        <taxon>Tissierellales</taxon>
        <taxon>Gottschalkiaceae</taxon>
        <taxon>Gottschalkia</taxon>
    </lineage>
</organism>
<dbReference type="CDD" id="cd06259">
    <property type="entry name" value="YdcF-like"/>
    <property type="match status" value="1"/>
</dbReference>
<feature type="domain" description="DUF218" evidence="2">
    <location>
        <begin position="42"/>
        <end position="185"/>
    </location>
</feature>
<dbReference type="Gene3D" id="3.40.50.620">
    <property type="entry name" value="HUPs"/>
    <property type="match status" value="1"/>
</dbReference>
<sequence>MKRRKIYKRLFLGMFIILVIYIIYTAFSVYSFGNKNELRRADAAIVLGAAVWGNKPSPVFKERINHGIWLYKNGYVKKIIFTGGKPNKTELSEALVGKRYAEKKSIPSSDILIEEKSRITQENLIYAKDVAEENNLKSFLIVSDPIHMKRAMIMSNDIGLKAYSSPTPTTKYRSLKSKGEFLIREVYFYTGYLIYRIIK</sequence>
<keyword evidence="1" id="KW-0812">Transmembrane</keyword>
<dbReference type="EMBL" id="LGSS01000013">
    <property type="protein sequence ID" value="KNF07720.1"/>
    <property type="molecule type" value="Genomic_DNA"/>
</dbReference>
<dbReference type="AlphaFoldDB" id="A0A0L0W8U1"/>
<dbReference type="GO" id="GO:0005886">
    <property type="term" value="C:plasma membrane"/>
    <property type="evidence" value="ECO:0007669"/>
    <property type="project" value="TreeGrafter"/>
</dbReference>
<dbReference type="OrthoDB" id="9782395at2"/>
<dbReference type="Proteomes" id="UP000037267">
    <property type="component" value="Unassembled WGS sequence"/>
</dbReference>
<keyword evidence="1" id="KW-1133">Transmembrane helix</keyword>
<dbReference type="RefSeq" id="WP_050356013.1">
    <property type="nucleotide sequence ID" value="NZ_LGSS01000013.1"/>
</dbReference>
<dbReference type="Pfam" id="PF02698">
    <property type="entry name" value="DUF218"/>
    <property type="match status" value="1"/>
</dbReference>
<dbReference type="PANTHER" id="PTHR30336:SF20">
    <property type="entry name" value="DUF218 DOMAIN-CONTAINING PROTEIN"/>
    <property type="match status" value="1"/>
</dbReference>
<accession>A0A0L0W8U1</accession>
<dbReference type="InterPro" id="IPR014729">
    <property type="entry name" value="Rossmann-like_a/b/a_fold"/>
</dbReference>
<evidence type="ECO:0000256" key="1">
    <source>
        <dbReference type="SAM" id="Phobius"/>
    </source>
</evidence>
<evidence type="ECO:0000313" key="4">
    <source>
        <dbReference type="Proteomes" id="UP000037267"/>
    </source>
</evidence>
<evidence type="ECO:0000313" key="3">
    <source>
        <dbReference type="EMBL" id="KNF07720.1"/>
    </source>
</evidence>
<gene>
    <name evidence="3" type="ORF">CLPU_13c00620</name>
</gene>
<proteinExistence type="predicted"/>
<evidence type="ECO:0000259" key="2">
    <source>
        <dbReference type="Pfam" id="PF02698"/>
    </source>
</evidence>
<dbReference type="InterPro" id="IPR003848">
    <property type="entry name" value="DUF218"/>
</dbReference>
<dbReference type="PANTHER" id="PTHR30336">
    <property type="entry name" value="INNER MEMBRANE PROTEIN, PROBABLE PERMEASE"/>
    <property type="match status" value="1"/>
</dbReference>
<keyword evidence="4" id="KW-1185">Reference proteome</keyword>
<feature type="transmembrane region" description="Helical" evidence="1">
    <location>
        <begin position="12"/>
        <end position="33"/>
    </location>
</feature>
<protein>
    <recommendedName>
        <fullName evidence="2">DUF218 domain-containing protein</fullName>
    </recommendedName>
</protein>
<name>A0A0L0W8U1_GOTPU</name>
<keyword evidence="1" id="KW-0472">Membrane</keyword>
<dbReference type="InterPro" id="IPR051599">
    <property type="entry name" value="Cell_Envelope_Assoc"/>
</dbReference>
<comment type="caution">
    <text evidence="3">The sequence shown here is derived from an EMBL/GenBank/DDBJ whole genome shotgun (WGS) entry which is preliminary data.</text>
</comment>
<reference evidence="4" key="1">
    <citation type="submission" date="2015-07" db="EMBL/GenBank/DDBJ databases">
        <title>Draft genome sequence of the purine-degrading Gottschalkia purinilyticum DSM 1384 (formerly Clostridium purinilyticum).</title>
        <authorList>
            <person name="Poehlein A."/>
            <person name="Schiel-Bengelsdorf B."/>
            <person name="Bengelsdorf F.R."/>
            <person name="Daniel R."/>
            <person name="Duerre P."/>
        </authorList>
    </citation>
    <scope>NUCLEOTIDE SEQUENCE [LARGE SCALE GENOMIC DNA]</scope>
    <source>
        <strain evidence="4">DSM 1384</strain>
    </source>
</reference>
<dbReference type="PATRIC" id="fig|1503.3.peg.456"/>